<dbReference type="Proteomes" id="UP000076661">
    <property type="component" value="Unassembled WGS sequence"/>
</dbReference>
<name>A0A167P2B7_9GAMM</name>
<evidence type="ECO:0000313" key="2">
    <source>
        <dbReference type="EMBL" id="KZN69331.1"/>
    </source>
</evidence>
<comment type="caution">
    <text evidence="2">The sequence shown here is derived from an EMBL/GenBank/DDBJ whole genome shotgun (WGS) entry which is preliminary data.</text>
</comment>
<feature type="signal peptide" evidence="1">
    <location>
        <begin position="1"/>
        <end position="20"/>
    </location>
</feature>
<protein>
    <submittedName>
        <fullName evidence="2">Uncharacterized protein</fullName>
    </submittedName>
</protein>
<accession>A0A167P2B7</accession>
<evidence type="ECO:0000256" key="1">
    <source>
        <dbReference type="SAM" id="SignalP"/>
    </source>
</evidence>
<keyword evidence="1" id="KW-0732">Signal</keyword>
<reference evidence="2 3" key="1">
    <citation type="submission" date="2013-07" db="EMBL/GenBank/DDBJ databases">
        <title>Comparative Genomic and Metabolomic Analysis of Twelve Strains of Pseudoalteromonas luteoviolacea.</title>
        <authorList>
            <person name="Vynne N.G."/>
            <person name="Mansson M."/>
            <person name="Gram L."/>
        </authorList>
    </citation>
    <scope>NUCLEOTIDE SEQUENCE [LARGE SCALE GENOMIC DNA]</scope>
    <source>
        <strain evidence="2 3">S4060-1</strain>
    </source>
</reference>
<gene>
    <name evidence="2" type="ORF">N478_11905</name>
</gene>
<organism evidence="2 3">
    <name type="scientific">Pseudoalteromonas luteoviolacea S4060-1</name>
    <dbReference type="NCBI Taxonomy" id="1365257"/>
    <lineage>
        <taxon>Bacteria</taxon>
        <taxon>Pseudomonadati</taxon>
        <taxon>Pseudomonadota</taxon>
        <taxon>Gammaproteobacteria</taxon>
        <taxon>Alteromonadales</taxon>
        <taxon>Pseudoalteromonadaceae</taxon>
        <taxon>Pseudoalteromonas</taxon>
    </lineage>
</organism>
<evidence type="ECO:0000313" key="3">
    <source>
        <dbReference type="Proteomes" id="UP000076661"/>
    </source>
</evidence>
<dbReference type="RefSeq" id="WP_063380048.1">
    <property type="nucleotide sequence ID" value="NZ_AUXX01000005.1"/>
</dbReference>
<feature type="chain" id="PRO_5007890945" evidence="1">
    <location>
        <begin position="21"/>
        <end position="107"/>
    </location>
</feature>
<dbReference type="PATRIC" id="fig|1365257.3.peg.782"/>
<dbReference type="AlphaFoldDB" id="A0A167P2B7"/>
<proteinExistence type="predicted"/>
<dbReference type="EMBL" id="AUXX01000005">
    <property type="protein sequence ID" value="KZN69331.1"/>
    <property type="molecule type" value="Genomic_DNA"/>
</dbReference>
<sequence length="107" mass="11347">MNVYKLLFLISLGFVSKTYAVGVESAKIVSIQTYSNGTVAITTNRQHIGPSVCGSKAKYVMPASEKGVANTLSVLLTAKASSRPATIYLHDSVCSSGYPMITSVILE</sequence>